<comment type="similarity">
    <text evidence="1">Belongs to the WEB family.</text>
</comment>
<dbReference type="Pfam" id="PF05701">
    <property type="entry name" value="WEMBL"/>
    <property type="match status" value="1"/>
</dbReference>
<accession>A0AAV7DSZ5</accession>
<proteinExistence type="inferred from homology"/>
<feature type="coiled-coil region" evidence="3">
    <location>
        <begin position="559"/>
        <end position="614"/>
    </location>
</feature>
<sequence length="639" mass="72507">MEMQTSGALNQAVCNAFSFDLFKVCYGFSIRLDVTITTISHPWFSQNSDDGLFLVFHEALLLAYPFFGVPIVLSKDSCKVFLSEIFNLGKPTLLSANGSEDIVLHLMLSEGSDLRSMGEVDSKPFESVQAALSLFEQKTDKRKYRSTPSEEVGKETELELMQKELSGYRVQLEVRESAHMQALLELELSRKRVDELSTQLNESEGENAKYLAEYKKTKSHLDKLESENTDLLVQLLERDNARERLQEALNELKTAEDELRAQLLSSDEAKLCVLTQVELMEIACEMDKKKIEELLKHVSDLNEAILSLKLEAIEAEKEKSAALLSKDEAIEKAYEQMEEMKRELDGVEDLENKLLARNILVETLEMELKLAKESTSGAVKESESLKLQIEQMGQAKSEREIYVQTIELQLHESREEVQGAQQVVDGLNCQIEFLKDEARMVKNEMGLLEEKEIKAQIEVATLQSELHRTRSKLAAAEAAELRAESIRSGLYLAVQDLTTEAETAKQEIKRLKQEASFNESIISSEFDSTITISKEEYETLIRNIQTDDPAQPMEDNMVESSYKLELEEVKSELGAAKEEISNMILASEQARKKTEMAEKAKIAVEDQLRKYREKEGKRRAAILALKEETNWWNSTPPCA</sequence>
<evidence type="ECO:0000313" key="5">
    <source>
        <dbReference type="Proteomes" id="UP000825729"/>
    </source>
</evidence>
<gene>
    <name evidence="4" type="ORF">H6P81_019875</name>
</gene>
<feature type="coiled-coil region" evidence="3">
    <location>
        <begin position="403"/>
        <end position="521"/>
    </location>
</feature>
<name>A0AAV7DSZ5_ARIFI</name>
<keyword evidence="2 3" id="KW-0175">Coiled coil</keyword>
<dbReference type="InterPro" id="IPR008545">
    <property type="entry name" value="Web"/>
</dbReference>
<dbReference type="AlphaFoldDB" id="A0AAV7DSZ5"/>
<evidence type="ECO:0000313" key="4">
    <source>
        <dbReference type="EMBL" id="KAG9439710.1"/>
    </source>
</evidence>
<evidence type="ECO:0000256" key="1">
    <source>
        <dbReference type="ARBA" id="ARBA00005485"/>
    </source>
</evidence>
<keyword evidence="5" id="KW-1185">Reference proteome</keyword>
<feature type="coiled-coil region" evidence="3">
    <location>
        <begin position="291"/>
        <end position="367"/>
    </location>
</feature>
<evidence type="ECO:0000256" key="3">
    <source>
        <dbReference type="SAM" id="Coils"/>
    </source>
</evidence>
<comment type="caution">
    <text evidence="4">The sequence shown here is derived from an EMBL/GenBank/DDBJ whole genome shotgun (WGS) entry which is preliminary data.</text>
</comment>
<dbReference type="GO" id="GO:0009904">
    <property type="term" value="P:chloroplast accumulation movement"/>
    <property type="evidence" value="ECO:0007669"/>
    <property type="project" value="TreeGrafter"/>
</dbReference>
<evidence type="ECO:0000256" key="2">
    <source>
        <dbReference type="ARBA" id="ARBA00023054"/>
    </source>
</evidence>
<dbReference type="Proteomes" id="UP000825729">
    <property type="component" value="Unassembled WGS sequence"/>
</dbReference>
<reference evidence="4 5" key="1">
    <citation type="submission" date="2021-07" db="EMBL/GenBank/DDBJ databases">
        <title>The Aristolochia fimbriata genome: insights into angiosperm evolution, floral development and chemical biosynthesis.</title>
        <authorList>
            <person name="Jiao Y."/>
        </authorList>
    </citation>
    <scope>NUCLEOTIDE SEQUENCE [LARGE SCALE GENOMIC DNA]</scope>
    <source>
        <strain evidence="4">IBCAS-2021</strain>
        <tissue evidence="4">Leaf</tissue>
    </source>
</reference>
<organism evidence="4 5">
    <name type="scientific">Aristolochia fimbriata</name>
    <name type="common">White veined hardy Dutchman's pipe vine</name>
    <dbReference type="NCBI Taxonomy" id="158543"/>
    <lineage>
        <taxon>Eukaryota</taxon>
        <taxon>Viridiplantae</taxon>
        <taxon>Streptophyta</taxon>
        <taxon>Embryophyta</taxon>
        <taxon>Tracheophyta</taxon>
        <taxon>Spermatophyta</taxon>
        <taxon>Magnoliopsida</taxon>
        <taxon>Magnoliidae</taxon>
        <taxon>Piperales</taxon>
        <taxon>Aristolochiaceae</taxon>
        <taxon>Aristolochia</taxon>
    </lineage>
</organism>
<dbReference type="EMBL" id="JAINDJ010000008">
    <property type="protein sequence ID" value="KAG9439710.1"/>
    <property type="molecule type" value="Genomic_DNA"/>
</dbReference>
<dbReference type="GO" id="GO:0009903">
    <property type="term" value="P:chloroplast avoidance movement"/>
    <property type="evidence" value="ECO:0007669"/>
    <property type="project" value="TreeGrafter"/>
</dbReference>
<dbReference type="PANTHER" id="PTHR32054">
    <property type="entry name" value="HEAVY CHAIN, PUTATIVE, EXPRESSED-RELATED-RELATED"/>
    <property type="match status" value="1"/>
</dbReference>
<dbReference type="PANTHER" id="PTHR32054:SF17">
    <property type="entry name" value="EXPRESSED PROTEIN"/>
    <property type="match status" value="1"/>
</dbReference>
<dbReference type="GO" id="GO:0005829">
    <property type="term" value="C:cytosol"/>
    <property type="evidence" value="ECO:0007669"/>
    <property type="project" value="TreeGrafter"/>
</dbReference>
<protein>
    <submittedName>
        <fullName evidence="4">Uncharacterized protein</fullName>
    </submittedName>
</protein>
<feature type="coiled-coil region" evidence="3">
    <location>
        <begin position="186"/>
        <end position="265"/>
    </location>
</feature>